<gene>
    <name evidence="3" type="ORF">B296_00054686</name>
</gene>
<name>A0A444EWG9_ENSVE</name>
<evidence type="ECO:0000256" key="1">
    <source>
        <dbReference type="SAM" id="MobiDB-lite"/>
    </source>
</evidence>
<feature type="region of interest" description="Disordered" evidence="1">
    <location>
        <begin position="1"/>
        <end position="37"/>
    </location>
</feature>
<evidence type="ECO:0000313" key="4">
    <source>
        <dbReference type="Proteomes" id="UP000287651"/>
    </source>
</evidence>
<protein>
    <recommendedName>
        <fullName evidence="2">Probable histone-arginine methyltransferase CARM1-like N-terminal PH domain-containing protein</fullName>
    </recommendedName>
</protein>
<feature type="domain" description="Probable histone-arginine methyltransferase CARM1-like N-terminal PH" evidence="2">
    <location>
        <begin position="12"/>
        <end position="73"/>
    </location>
</feature>
<dbReference type="AlphaFoldDB" id="A0A444EWG9"/>
<evidence type="ECO:0000259" key="2">
    <source>
        <dbReference type="Pfam" id="PF25350"/>
    </source>
</evidence>
<dbReference type="Proteomes" id="UP000287651">
    <property type="component" value="Unassembled WGS sequence"/>
</dbReference>
<dbReference type="EMBL" id="AMZH03017615">
    <property type="protein sequence ID" value="RRT42734.1"/>
    <property type="molecule type" value="Genomic_DNA"/>
</dbReference>
<organism evidence="3 4">
    <name type="scientific">Ensete ventricosum</name>
    <name type="common">Abyssinian banana</name>
    <name type="synonym">Musa ensete</name>
    <dbReference type="NCBI Taxonomy" id="4639"/>
    <lineage>
        <taxon>Eukaryota</taxon>
        <taxon>Viridiplantae</taxon>
        <taxon>Streptophyta</taxon>
        <taxon>Embryophyta</taxon>
        <taxon>Tracheophyta</taxon>
        <taxon>Spermatophyta</taxon>
        <taxon>Magnoliopsida</taxon>
        <taxon>Liliopsida</taxon>
        <taxon>Zingiberales</taxon>
        <taxon>Musaceae</taxon>
        <taxon>Ensete</taxon>
    </lineage>
</organism>
<evidence type="ECO:0000313" key="3">
    <source>
        <dbReference type="EMBL" id="RRT42734.1"/>
    </source>
</evidence>
<dbReference type="InterPro" id="IPR057622">
    <property type="entry name" value="CARM1-like_PH"/>
</dbReference>
<sequence>MEAPLGQKQRPHEFPSITLSHLSSPAPSSASASASFAVDNSGCPRLRIHQLSSPDPVFDLDLQNIQVFLLFPLLVCYPRRKLSLRRMCCLDRSLFLWTVLSPDIQVRPSGFAMRERGNGRR</sequence>
<comment type="caution">
    <text evidence="3">The sequence shown here is derived from an EMBL/GenBank/DDBJ whole genome shotgun (WGS) entry which is preliminary data.</text>
</comment>
<feature type="compositionally biased region" description="Low complexity" evidence="1">
    <location>
        <begin position="23"/>
        <end position="35"/>
    </location>
</feature>
<reference evidence="3 4" key="1">
    <citation type="journal article" date="2014" name="Agronomy (Basel)">
        <title>A Draft Genome Sequence for Ensete ventricosum, the Drought-Tolerant Tree Against Hunger.</title>
        <authorList>
            <person name="Harrison J."/>
            <person name="Moore K.A."/>
            <person name="Paszkiewicz K."/>
            <person name="Jones T."/>
            <person name="Grant M."/>
            <person name="Ambacheew D."/>
            <person name="Muzemil S."/>
            <person name="Studholme D.J."/>
        </authorList>
    </citation>
    <scope>NUCLEOTIDE SEQUENCE [LARGE SCALE GENOMIC DNA]</scope>
</reference>
<dbReference type="Pfam" id="PF25350">
    <property type="entry name" value="PH_PRMT_N"/>
    <property type="match status" value="1"/>
</dbReference>
<accession>A0A444EWG9</accession>
<proteinExistence type="predicted"/>